<evidence type="ECO:0000256" key="1">
    <source>
        <dbReference type="ARBA" id="ARBA00005474"/>
    </source>
</evidence>
<dbReference type="Proteomes" id="UP000321393">
    <property type="component" value="Unassembled WGS sequence"/>
</dbReference>
<proteinExistence type="inferred from homology"/>
<comment type="similarity">
    <text evidence="1">Belongs to the LOB domain-containing protein family.</text>
</comment>
<dbReference type="PANTHER" id="PTHR31301">
    <property type="entry name" value="LOB DOMAIN-CONTAINING PROTEIN 4-RELATED"/>
    <property type="match status" value="1"/>
</dbReference>
<evidence type="ECO:0000313" key="3">
    <source>
        <dbReference type="EMBL" id="KAA0061000.1"/>
    </source>
</evidence>
<feature type="domain" description="LOB" evidence="2">
    <location>
        <begin position="32"/>
        <end position="133"/>
    </location>
</feature>
<dbReference type="STRING" id="1194695.A0A5A7V0Z4"/>
<dbReference type="AlphaFoldDB" id="A0A5A7V0Z4"/>
<reference evidence="3 4" key="1">
    <citation type="submission" date="2019-08" db="EMBL/GenBank/DDBJ databases">
        <title>Draft genome sequences of two oriental melons (Cucumis melo L. var makuwa).</title>
        <authorList>
            <person name="Kwon S.-Y."/>
        </authorList>
    </citation>
    <scope>NUCLEOTIDE SEQUENCE [LARGE SCALE GENOMIC DNA]</scope>
    <source>
        <strain evidence="4">cv. SW 3</strain>
        <tissue evidence="3">Leaf</tissue>
    </source>
</reference>
<name>A0A5A7V0Z4_CUCMM</name>
<dbReference type="InterPro" id="IPR004883">
    <property type="entry name" value="LOB"/>
</dbReference>
<evidence type="ECO:0000313" key="4">
    <source>
        <dbReference type="Proteomes" id="UP000321393"/>
    </source>
</evidence>
<sequence length="193" mass="21548">MNIRQDCTETSADGGEVKDNNFPTKIQAAAAAACAACKFHRRKCSVECPLAPYFPANRLRDFENVRKLFGVKNVLKILAGLEPDNRFKAVECMIFEANCRAIDLAGGCYKIISKLQSEIALLEAQHRLILHQLQISRQTAAAISQRGAIRSEFDSDCKHGLTSLLLDCDCSEDWIRKEYFNLNEASFSKALTN</sequence>
<evidence type="ECO:0000259" key="2">
    <source>
        <dbReference type="PROSITE" id="PS50891"/>
    </source>
</evidence>
<dbReference type="PANTHER" id="PTHR31301:SF186">
    <property type="entry name" value="OS09G0364100 PROTEIN"/>
    <property type="match status" value="1"/>
</dbReference>
<organism evidence="3 4">
    <name type="scientific">Cucumis melo var. makuwa</name>
    <name type="common">Oriental melon</name>
    <dbReference type="NCBI Taxonomy" id="1194695"/>
    <lineage>
        <taxon>Eukaryota</taxon>
        <taxon>Viridiplantae</taxon>
        <taxon>Streptophyta</taxon>
        <taxon>Embryophyta</taxon>
        <taxon>Tracheophyta</taxon>
        <taxon>Spermatophyta</taxon>
        <taxon>Magnoliopsida</taxon>
        <taxon>eudicotyledons</taxon>
        <taxon>Gunneridae</taxon>
        <taxon>Pentapetalae</taxon>
        <taxon>rosids</taxon>
        <taxon>fabids</taxon>
        <taxon>Cucurbitales</taxon>
        <taxon>Cucurbitaceae</taxon>
        <taxon>Benincaseae</taxon>
        <taxon>Cucumis</taxon>
    </lineage>
</organism>
<gene>
    <name evidence="3" type="ORF">E6C27_scaffold501G001350</name>
</gene>
<dbReference type="EMBL" id="SSTE01005103">
    <property type="protein sequence ID" value="KAA0061000.1"/>
    <property type="molecule type" value="Genomic_DNA"/>
</dbReference>
<dbReference type="OrthoDB" id="1893065at2759"/>
<comment type="caution">
    <text evidence="3">The sequence shown here is derived from an EMBL/GenBank/DDBJ whole genome shotgun (WGS) entry which is preliminary data.</text>
</comment>
<accession>A0A5A7V0Z4</accession>
<protein>
    <submittedName>
        <fullName evidence="3">LOB domain-containing protein 22-like</fullName>
    </submittedName>
</protein>
<dbReference type="PROSITE" id="PS50891">
    <property type="entry name" value="LOB"/>
    <property type="match status" value="1"/>
</dbReference>
<dbReference type="Pfam" id="PF03195">
    <property type="entry name" value="LOB"/>
    <property type="match status" value="1"/>
</dbReference>